<comment type="caution">
    <text evidence="1">The sequence shown here is derived from an EMBL/GenBank/DDBJ whole genome shotgun (WGS) entry which is preliminary data.</text>
</comment>
<protein>
    <submittedName>
        <fullName evidence="1">Uncharacterized protein</fullName>
    </submittedName>
</protein>
<evidence type="ECO:0000313" key="1">
    <source>
        <dbReference type="EMBL" id="MFC4673544.1"/>
    </source>
</evidence>
<reference evidence="2" key="1">
    <citation type="journal article" date="2019" name="Int. J. Syst. Evol. Microbiol.">
        <title>The Global Catalogue of Microorganisms (GCM) 10K type strain sequencing project: providing services to taxonomists for standard genome sequencing and annotation.</title>
        <authorList>
            <consortium name="The Broad Institute Genomics Platform"/>
            <consortium name="The Broad Institute Genome Sequencing Center for Infectious Disease"/>
            <person name="Wu L."/>
            <person name="Ma J."/>
        </authorList>
    </citation>
    <scope>NUCLEOTIDE SEQUENCE [LARGE SCALE GENOMIC DNA]</scope>
    <source>
        <strain evidence="2">CCUG 66188</strain>
    </source>
</reference>
<keyword evidence="2" id="KW-1185">Reference proteome</keyword>
<proteinExistence type="predicted"/>
<dbReference type="Proteomes" id="UP001596023">
    <property type="component" value="Unassembled WGS sequence"/>
</dbReference>
<organism evidence="1 2">
    <name type="scientific">Dysgonomonas termitidis</name>
    <dbReference type="NCBI Taxonomy" id="1516126"/>
    <lineage>
        <taxon>Bacteria</taxon>
        <taxon>Pseudomonadati</taxon>
        <taxon>Bacteroidota</taxon>
        <taxon>Bacteroidia</taxon>
        <taxon>Bacteroidales</taxon>
        <taxon>Dysgonomonadaceae</taxon>
        <taxon>Dysgonomonas</taxon>
    </lineage>
</organism>
<evidence type="ECO:0000313" key="2">
    <source>
        <dbReference type="Proteomes" id="UP001596023"/>
    </source>
</evidence>
<gene>
    <name evidence="1" type="ORF">ACFO6W_07555</name>
</gene>
<dbReference type="EMBL" id="JBHSGN010000058">
    <property type="protein sequence ID" value="MFC4673544.1"/>
    <property type="molecule type" value="Genomic_DNA"/>
</dbReference>
<accession>A0ABV9KUR4</accession>
<sequence>MKEKTQSVFMQMHNGTRTGEGSFNVALRDLFYKAGDQNRRKLVDAFPEFFGEEVPEFGLFKKS</sequence>
<name>A0ABV9KUR4_9BACT</name>
<dbReference type="RefSeq" id="WP_379994925.1">
    <property type="nucleotide sequence ID" value="NZ_JBHSGN010000058.1"/>
</dbReference>